<gene>
    <name evidence="2" type="ORF">NP493_1189g00017</name>
</gene>
<dbReference type="EMBL" id="JAODUO010001187">
    <property type="protein sequence ID" value="KAK2169476.1"/>
    <property type="molecule type" value="Genomic_DNA"/>
</dbReference>
<organism evidence="2 3">
    <name type="scientific">Ridgeia piscesae</name>
    <name type="common">Tubeworm</name>
    <dbReference type="NCBI Taxonomy" id="27915"/>
    <lineage>
        <taxon>Eukaryota</taxon>
        <taxon>Metazoa</taxon>
        <taxon>Spiralia</taxon>
        <taxon>Lophotrochozoa</taxon>
        <taxon>Annelida</taxon>
        <taxon>Polychaeta</taxon>
        <taxon>Sedentaria</taxon>
        <taxon>Canalipalpata</taxon>
        <taxon>Sabellida</taxon>
        <taxon>Siboglinidae</taxon>
        <taxon>Ridgeia</taxon>
    </lineage>
</organism>
<feature type="transmembrane region" description="Helical" evidence="1">
    <location>
        <begin position="65"/>
        <end position="86"/>
    </location>
</feature>
<protein>
    <submittedName>
        <fullName evidence="2">Uncharacterized protein</fullName>
    </submittedName>
</protein>
<keyword evidence="1" id="KW-0472">Membrane</keyword>
<dbReference type="Proteomes" id="UP001209878">
    <property type="component" value="Unassembled WGS sequence"/>
</dbReference>
<sequence length="149" mass="16362">MFSGIALPQEVLLEAIEGARDNLTEVMSTCCNVTLDDLQTVTVAPAKVREVPTNKEGNVTSFPEWGYGVVAGGIFLITNIVLVYAWRRLRKSRACNRKLTFRNSLTADHSLTGWYTTKRTRVYGSLTSSYTGRSSLTASSPSPAGWKIP</sequence>
<dbReference type="AlphaFoldDB" id="A0AAD9KDZ5"/>
<comment type="caution">
    <text evidence="2">The sequence shown here is derived from an EMBL/GenBank/DDBJ whole genome shotgun (WGS) entry which is preliminary data.</text>
</comment>
<reference evidence="2" key="1">
    <citation type="journal article" date="2023" name="Mol. Biol. Evol.">
        <title>Third-Generation Sequencing Reveals the Adaptive Role of the Epigenome in Three Deep-Sea Polychaetes.</title>
        <authorList>
            <person name="Perez M."/>
            <person name="Aroh O."/>
            <person name="Sun Y."/>
            <person name="Lan Y."/>
            <person name="Juniper S.K."/>
            <person name="Young C.R."/>
            <person name="Angers B."/>
            <person name="Qian P.Y."/>
        </authorList>
    </citation>
    <scope>NUCLEOTIDE SEQUENCE</scope>
    <source>
        <strain evidence="2">R07B-5</strain>
    </source>
</reference>
<name>A0AAD9KDZ5_RIDPI</name>
<keyword evidence="1" id="KW-0812">Transmembrane</keyword>
<evidence type="ECO:0000313" key="3">
    <source>
        <dbReference type="Proteomes" id="UP001209878"/>
    </source>
</evidence>
<proteinExistence type="predicted"/>
<evidence type="ECO:0000256" key="1">
    <source>
        <dbReference type="SAM" id="Phobius"/>
    </source>
</evidence>
<accession>A0AAD9KDZ5</accession>
<evidence type="ECO:0000313" key="2">
    <source>
        <dbReference type="EMBL" id="KAK2169476.1"/>
    </source>
</evidence>
<keyword evidence="1" id="KW-1133">Transmembrane helix</keyword>
<keyword evidence="3" id="KW-1185">Reference proteome</keyword>